<dbReference type="Pfam" id="PF00041">
    <property type="entry name" value="fn3"/>
    <property type="match status" value="2"/>
</dbReference>
<dbReference type="InterPro" id="IPR050964">
    <property type="entry name" value="Striated_Muscle_Regulatory"/>
</dbReference>
<comment type="caution">
    <text evidence="4">The sequence shown here is derived from an EMBL/GenBank/DDBJ whole genome shotgun (WGS) entry which is preliminary data.</text>
</comment>
<dbReference type="InterPro" id="IPR036116">
    <property type="entry name" value="FN3_sf"/>
</dbReference>
<dbReference type="PANTHER" id="PTHR13817:SF85">
    <property type="entry name" value="DCC NETRIN 1 RECEPTOR"/>
    <property type="match status" value="1"/>
</dbReference>
<feature type="region of interest" description="Disordered" evidence="2">
    <location>
        <begin position="40"/>
        <end position="67"/>
    </location>
</feature>
<keyword evidence="1" id="KW-0677">Repeat</keyword>
<feature type="domain" description="Fibronectin type-III" evidence="3">
    <location>
        <begin position="62"/>
        <end position="154"/>
    </location>
</feature>
<dbReference type="Proteomes" id="UP000438429">
    <property type="component" value="Unassembled WGS sequence"/>
</dbReference>
<dbReference type="PANTHER" id="PTHR13817">
    <property type="entry name" value="TITIN"/>
    <property type="match status" value="1"/>
</dbReference>
<dbReference type="SUPFAM" id="SSF49265">
    <property type="entry name" value="Fibronectin type III"/>
    <property type="match status" value="1"/>
</dbReference>
<dbReference type="Gene3D" id="2.60.40.10">
    <property type="entry name" value="Immunoglobulins"/>
    <property type="match status" value="2"/>
</dbReference>
<dbReference type="InterPro" id="IPR003961">
    <property type="entry name" value="FN3_dom"/>
</dbReference>
<dbReference type="SMART" id="SM00060">
    <property type="entry name" value="FN3"/>
    <property type="match status" value="2"/>
</dbReference>
<evidence type="ECO:0000259" key="3">
    <source>
        <dbReference type="PROSITE" id="PS50853"/>
    </source>
</evidence>
<feature type="domain" description="Fibronectin type-III" evidence="3">
    <location>
        <begin position="157"/>
        <end position="250"/>
    </location>
</feature>
<evidence type="ECO:0000313" key="5">
    <source>
        <dbReference type="Proteomes" id="UP000438429"/>
    </source>
</evidence>
<dbReference type="PROSITE" id="PS50853">
    <property type="entry name" value="FN3"/>
    <property type="match status" value="2"/>
</dbReference>
<evidence type="ECO:0000256" key="2">
    <source>
        <dbReference type="SAM" id="MobiDB-lite"/>
    </source>
</evidence>
<accession>A0A6A4SHE0</accession>
<dbReference type="PRINTS" id="PR00014">
    <property type="entry name" value="FNTYPEIII"/>
</dbReference>
<proteinExistence type="predicted"/>
<dbReference type="FunFam" id="2.60.40.10:FF:000216">
    <property type="entry name" value="neogenin isoform X1"/>
    <property type="match status" value="1"/>
</dbReference>
<gene>
    <name evidence="4" type="ORF">F2P81_015855</name>
</gene>
<evidence type="ECO:0000256" key="1">
    <source>
        <dbReference type="ARBA" id="ARBA00022737"/>
    </source>
</evidence>
<reference evidence="4 5" key="1">
    <citation type="submission" date="2019-06" db="EMBL/GenBank/DDBJ databases">
        <title>Draft genomes of female and male turbot (Scophthalmus maximus).</title>
        <authorList>
            <person name="Xu H."/>
            <person name="Xu X.-W."/>
            <person name="Shao C."/>
            <person name="Chen S."/>
        </authorList>
    </citation>
    <scope>NUCLEOTIDE SEQUENCE [LARGE SCALE GENOMIC DNA]</scope>
    <source>
        <strain evidence="4">Ysfricsl-2016a</strain>
        <tissue evidence="4">Blood</tissue>
    </source>
</reference>
<name>A0A6A4SHE0_SCOMX</name>
<evidence type="ECO:0000313" key="4">
    <source>
        <dbReference type="EMBL" id="KAF0031300.1"/>
    </source>
</evidence>
<feature type="compositionally biased region" description="Polar residues" evidence="2">
    <location>
        <begin position="54"/>
        <end position="67"/>
    </location>
</feature>
<dbReference type="InterPro" id="IPR013783">
    <property type="entry name" value="Ig-like_fold"/>
</dbReference>
<dbReference type="EMBL" id="VEVO01000014">
    <property type="protein sequence ID" value="KAF0031300.1"/>
    <property type="molecule type" value="Genomic_DNA"/>
</dbReference>
<protein>
    <recommendedName>
        <fullName evidence="3">Fibronectin type-III domain-containing protein</fullName>
    </recommendedName>
</protein>
<organism evidence="4 5">
    <name type="scientific">Scophthalmus maximus</name>
    <name type="common">Turbot</name>
    <name type="synonym">Psetta maxima</name>
    <dbReference type="NCBI Taxonomy" id="52904"/>
    <lineage>
        <taxon>Eukaryota</taxon>
        <taxon>Metazoa</taxon>
        <taxon>Chordata</taxon>
        <taxon>Craniata</taxon>
        <taxon>Vertebrata</taxon>
        <taxon>Euteleostomi</taxon>
        <taxon>Actinopterygii</taxon>
        <taxon>Neopterygii</taxon>
        <taxon>Teleostei</taxon>
        <taxon>Neoteleostei</taxon>
        <taxon>Acanthomorphata</taxon>
        <taxon>Carangaria</taxon>
        <taxon>Pleuronectiformes</taxon>
        <taxon>Pleuronectoidei</taxon>
        <taxon>Scophthalmidae</taxon>
        <taxon>Scophthalmus</taxon>
    </lineage>
</organism>
<dbReference type="CDD" id="cd00063">
    <property type="entry name" value="FN3"/>
    <property type="match status" value="2"/>
</dbReference>
<dbReference type="AlphaFoldDB" id="A0A6A4SHE0"/>
<sequence length="405" mass="44232">MSMDQKLFPLTNLKESDGTEELDLVLDRNGLAVGKFVHSRPDRGLTSEPWPSKGKQSSRCATESDPLVNSTSSSACLPFHSAARSKNMDRTVTQCALCFPRDRERSVNVSEPESLELTVSNLKPEESYSFRVVAYNDVGPGESSAPLRITTKPDLQVPSRVESLRADALSPTSVQVSWEPPVQPNGPLLGYRLLWSESPTGKEQSVEVNGLNYKMEGLNKFTEYTVRVLAINRYGPGTATEPVGVTTQSDAAESIDKLMPVNQPSDWTDAGCVQTKTLQHHSPSSSSSLSITLHPLLHRSPSSSSSLSILFFITLHPLLHHSPSSSSSLSILFFITLHPLHHRSPSSSSSLSILFFITLHPLHHRSPSSSSSLSILFIIALHHSPSSASSLSVVFIIARIRSFNL</sequence>